<dbReference type="Proteomes" id="UP000594262">
    <property type="component" value="Unplaced"/>
</dbReference>
<accession>A0A7M5ULL8</accession>
<dbReference type="InterPro" id="IPR001841">
    <property type="entry name" value="Znf_RING"/>
</dbReference>
<dbReference type="SMART" id="SM00184">
    <property type="entry name" value="RING"/>
    <property type="match status" value="1"/>
</dbReference>
<dbReference type="EC" id="2.3.2.27" evidence="2"/>
<feature type="region of interest" description="Disordered" evidence="9">
    <location>
        <begin position="135"/>
        <end position="193"/>
    </location>
</feature>
<dbReference type="Pfam" id="PF26084">
    <property type="entry name" value="PWI_Topors"/>
    <property type="match status" value="1"/>
</dbReference>
<feature type="compositionally biased region" description="Basic residues" evidence="9">
    <location>
        <begin position="726"/>
        <end position="738"/>
    </location>
</feature>
<feature type="region of interest" description="Disordered" evidence="9">
    <location>
        <begin position="432"/>
        <end position="452"/>
    </location>
</feature>
<keyword evidence="3" id="KW-0808">Transferase</keyword>
<keyword evidence="4 8" id="KW-0479">Metal-binding</keyword>
<reference evidence="11" key="1">
    <citation type="submission" date="2021-01" db="UniProtKB">
        <authorList>
            <consortium name="EnsemblMetazoa"/>
        </authorList>
    </citation>
    <scope>IDENTIFICATION</scope>
</reference>
<feature type="region of interest" description="Disordered" evidence="9">
    <location>
        <begin position="620"/>
        <end position="844"/>
    </location>
</feature>
<evidence type="ECO:0000313" key="11">
    <source>
        <dbReference type="EnsemblMetazoa" id="CLYHEMP000937.1"/>
    </source>
</evidence>
<feature type="compositionally biased region" description="Basic residues" evidence="9">
    <location>
        <begin position="685"/>
        <end position="698"/>
    </location>
</feature>
<feature type="compositionally biased region" description="Basic and acidic residues" evidence="9">
    <location>
        <begin position="788"/>
        <end position="808"/>
    </location>
</feature>
<evidence type="ECO:0000256" key="6">
    <source>
        <dbReference type="ARBA" id="ARBA00023015"/>
    </source>
</evidence>
<evidence type="ECO:0000256" key="3">
    <source>
        <dbReference type="ARBA" id="ARBA00022679"/>
    </source>
</evidence>
<evidence type="ECO:0000256" key="4">
    <source>
        <dbReference type="ARBA" id="ARBA00022771"/>
    </source>
</evidence>
<keyword evidence="12" id="KW-1185">Reference proteome</keyword>
<evidence type="ECO:0000256" key="1">
    <source>
        <dbReference type="ARBA" id="ARBA00000900"/>
    </source>
</evidence>
<evidence type="ECO:0000256" key="7">
    <source>
        <dbReference type="ARBA" id="ARBA00023163"/>
    </source>
</evidence>
<dbReference type="GO" id="GO:0000209">
    <property type="term" value="P:protein polyubiquitination"/>
    <property type="evidence" value="ECO:0007669"/>
    <property type="project" value="TreeGrafter"/>
</dbReference>
<evidence type="ECO:0000256" key="8">
    <source>
        <dbReference type="PROSITE-ProRule" id="PRU00175"/>
    </source>
</evidence>
<dbReference type="Pfam" id="PF13923">
    <property type="entry name" value="zf-C3HC4_2"/>
    <property type="match status" value="1"/>
</dbReference>
<feature type="region of interest" description="Disordered" evidence="9">
    <location>
        <begin position="33"/>
        <end position="63"/>
    </location>
</feature>
<feature type="region of interest" description="Disordered" evidence="9">
    <location>
        <begin position="242"/>
        <end position="264"/>
    </location>
</feature>
<dbReference type="AlphaFoldDB" id="A0A7M5ULL8"/>
<dbReference type="OrthoDB" id="21204at2759"/>
<dbReference type="PANTHER" id="PTHR46077">
    <property type="entry name" value="E3 UBIQUITIN-PROTEIN LIGASE TOPORS"/>
    <property type="match status" value="1"/>
</dbReference>
<dbReference type="Gene3D" id="3.30.40.10">
    <property type="entry name" value="Zinc/RING finger domain, C3HC4 (zinc finger)"/>
    <property type="match status" value="1"/>
</dbReference>
<keyword evidence="4 8" id="KW-0863">Zinc-finger</keyword>
<keyword evidence="7" id="KW-0804">Transcription</keyword>
<sequence length="954" mass="110295">MEELHLRERALKSLLKKRVVKTQSIIKKAIQNENVTSTSVPGKGSQKVEAIEEKQEDKPKKKAFRSKSVIQSTELRNFIDNPAMEAVVKSKQTEENVENFVASDDELSLCASDHENDDNVQCNVISSCFDQENGNAVDEKLVPPPKDTDNNETSSPKDSMRNELSQEPALNEAEQTEVIKSDGKPAVDSVNKDGDQIISNLDSASSSLHDIDAGSSSSQVTEILDEGGCSTTHAVIDEEVAGPSGYTSKNIHQSGSESSSDSVVEIDAPQGRFPRTLSLITDSDESEAGVLQSGKQKLRKKKKKKRTVKEKLSKQEGLMDEREDLQDLNCSICLGPFEDRTFLKHSTHSFCYICIMQWSELSRLCPLCKKHFKTLIHHVTKELDYEEYNYPEETEKPPEKRSNEFSENMDDGRRFRYASTIVDHEVWRTRREERQRIESEQTQSRQQRKISRRLRWSATKDRRKAIYRMKMVVKEVKQRGKSLTRDISPEFFKRNPAIKHRLVPWLLRDLNALLGNDDEMIRFVMSLILNLISKVSMESGEFKEQLRGFLFEETDHFVDELVSFAKSPFDIRGYDSHVVYDVPPPVIEIEDREDTMENKILHEVFIGDEAQSILTNQYVASGEESSSNNTDVEESNNSNQPTTLEGKNEQQEQQSREEESERADETEEKQEGENPVSIEASFGTSKKKKKKHKKRKKQLQNESKNEYANEIPEVIDLENDTENNKKRFKKKKKRKHEKRDKPDQTEIGSGKELLDTPHKKKKHDKHNVDFHSDHSSENETESGNRGTSCKEDEHRHDVVEIESSHSEIENESQNKSNNQKKLKKKKKKKRKSLRNENNENDVSVLLSRYLKNSNKDYNGFETAQQLHNYLHTQGNKHKNSQKDIIKELLSIEKSMLRNQRKKEMNRLQNKQRHLEDQRSKRRRQGDEEYNENDDVIYEIDDQLEKLSRKLKKGK</sequence>
<evidence type="ECO:0000259" key="10">
    <source>
        <dbReference type="PROSITE" id="PS50089"/>
    </source>
</evidence>
<keyword evidence="6" id="KW-0805">Transcription regulation</keyword>
<feature type="compositionally biased region" description="Basic and acidic residues" evidence="9">
    <location>
        <begin position="137"/>
        <end position="149"/>
    </location>
</feature>
<evidence type="ECO:0000256" key="2">
    <source>
        <dbReference type="ARBA" id="ARBA00012483"/>
    </source>
</evidence>
<feature type="compositionally biased region" description="Basic and acidic residues" evidence="9">
    <location>
        <begin position="49"/>
        <end position="59"/>
    </location>
</feature>
<feature type="domain" description="RING-type" evidence="10">
    <location>
        <begin position="330"/>
        <end position="369"/>
    </location>
</feature>
<dbReference type="PANTHER" id="PTHR46077:SF1">
    <property type="entry name" value="TOP1 BINDING ARGININE_SERINE RICH PROTEIN, E3 UBIQUITIN LIGASE"/>
    <property type="match status" value="1"/>
</dbReference>
<dbReference type="GO" id="GO:0061630">
    <property type="term" value="F:ubiquitin protein ligase activity"/>
    <property type="evidence" value="ECO:0007669"/>
    <property type="project" value="UniProtKB-EC"/>
</dbReference>
<feature type="compositionally biased region" description="Basic and acidic residues" evidence="9">
    <location>
        <begin position="393"/>
        <end position="408"/>
    </location>
</feature>
<dbReference type="EnsemblMetazoa" id="CLYHEMT000937.1">
    <property type="protein sequence ID" value="CLYHEMP000937.1"/>
    <property type="gene ID" value="CLYHEMG000937"/>
</dbReference>
<keyword evidence="5" id="KW-0862">Zinc</keyword>
<feature type="region of interest" description="Disordered" evidence="9">
    <location>
        <begin position="903"/>
        <end position="933"/>
    </location>
</feature>
<protein>
    <recommendedName>
        <fullName evidence="2">RING-type E3 ubiquitin transferase</fullName>
        <ecNumber evidence="2">2.3.2.27</ecNumber>
    </recommendedName>
</protein>
<feature type="compositionally biased region" description="Polar residues" evidence="9">
    <location>
        <begin position="620"/>
        <end position="645"/>
    </location>
</feature>
<organism evidence="11 12">
    <name type="scientific">Clytia hemisphaerica</name>
    <dbReference type="NCBI Taxonomy" id="252671"/>
    <lineage>
        <taxon>Eukaryota</taxon>
        <taxon>Metazoa</taxon>
        <taxon>Cnidaria</taxon>
        <taxon>Hydrozoa</taxon>
        <taxon>Hydroidolina</taxon>
        <taxon>Leptothecata</taxon>
        <taxon>Obeliida</taxon>
        <taxon>Clytiidae</taxon>
        <taxon>Clytia</taxon>
    </lineage>
</organism>
<dbReference type="GO" id="GO:0006513">
    <property type="term" value="P:protein monoubiquitination"/>
    <property type="evidence" value="ECO:0007669"/>
    <property type="project" value="TreeGrafter"/>
</dbReference>
<feature type="compositionally biased region" description="Acidic residues" evidence="9">
    <location>
        <begin position="660"/>
        <end position="670"/>
    </location>
</feature>
<feature type="compositionally biased region" description="Low complexity" evidence="9">
    <location>
        <begin position="254"/>
        <end position="264"/>
    </location>
</feature>
<proteinExistence type="predicted"/>
<dbReference type="SUPFAM" id="SSF57850">
    <property type="entry name" value="RING/U-box"/>
    <property type="match status" value="1"/>
</dbReference>
<dbReference type="CDD" id="cd16574">
    <property type="entry name" value="RING-HC_Topors"/>
    <property type="match status" value="1"/>
</dbReference>
<feature type="compositionally biased region" description="Polar residues" evidence="9">
    <location>
        <begin position="151"/>
        <end position="165"/>
    </location>
</feature>
<name>A0A7M5ULL8_9CNID</name>
<comment type="catalytic activity">
    <reaction evidence="1">
        <text>S-ubiquitinyl-[E2 ubiquitin-conjugating enzyme]-L-cysteine + [acceptor protein]-L-lysine = [E2 ubiquitin-conjugating enzyme]-L-cysteine + N(6)-ubiquitinyl-[acceptor protein]-L-lysine.</text>
        <dbReference type="EC" id="2.3.2.27"/>
    </reaction>
</comment>
<dbReference type="InterPro" id="IPR013083">
    <property type="entry name" value="Znf_RING/FYVE/PHD"/>
</dbReference>
<dbReference type="InterPro" id="IPR058745">
    <property type="entry name" value="PWI_Topors"/>
</dbReference>
<feature type="region of interest" description="Disordered" evidence="9">
    <location>
        <begin position="389"/>
        <end position="408"/>
    </location>
</feature>
<dbReference type="InterPro" id="IPR058746">
    <property type="entry name" value="Znf_RING-type_Topors"/>
</dbReference>
<feature type="compositionally biased region" description="Basic residues" evidence="9">
    <location>
        <begin position="818"/>
        <end position="832"/>
    </location>
</feature>
<feature type="compositionally biased region" description="Basic and acidic residues" evidence="9">
    <location>
        <begin position="646"/>
        <end position="659"/>
    </location>
</feature>
<evidence type="ECO:0000256" key="9">
    <source>
        <dbReference type="SAM" id="MobiDB-lite"/>
    </source>
</evidence>
<feature type="compositionally biased region" description="Basic and acidic residues" evidence="9">
    <location>
        <begin position="766"/>
        <end position="777"/>
    </location>
</feature>
<evidence type="ECO:0000256" key="5">
    <source>
        <dbReference type="ARBA" id="ARBA00022833"/>
    </source>
</evidence>
<dbReference type="PROSITE" id="PS50089">
    <property type="entry name" value="ZF_RING_2"/>
    <property type="match status" value="1"/>
</dbReference>
<feature type="compositionally biased region" description="Basic and acidic residues" evidence="9">
    <location>
        <begin position="177"/>
        <end position="193"/>
    </location>
</feature>
<evidence type="ECO:0000313" key="12">
    <source>
        <dbReference type="Proteomes" id="UP000594262"/>
    </source>
</evidence>
<dbReference type="GO" id="GO:0008270">
    <property type="term" value="F:zinc ion binding"/>
    <property type="evidence" value="ECO:0007669"/>
    <property type="project" value="UniProtKB-KW"/>
</dbReference>